<dbReference type="PANTHER" id="PTHR46929:SF3">
    <property type="entry name" value="MYB_SANT-LIKE DOMAIN-CONTAINING PROTEIN"/>
    <property type="match status" value="1"/>
</dbReference>
<name>A0A7J7LEU9_9MAGN</name>
<feature type="domain" description="Myb/SANT-like" evidence="1">
    <location>
        <begin position="31"/>
        <end position="120"/>
    </location>
</feature>
<proteinExistence type="predicted"/>
<evidence type="ECO:0000313" key="3">
    <source>
        <dbReference type="Proteomes" id="UP000541444"/>
    </source>
</evidence>
<sequence>MDMEGTNMSKGVCIGKGARKKNRRTKKAILKWNAAMDAGLIEVLVERRRLGLKENNIWDDKVWTMVQKAVQEKTFIQVERSHIDNRYRSLRKEYIAIDLVKSKSGFGWDSSKKTVTASDEKNFDEFSRFRYEGPKWSFESLQVIFDQNHAPGKYSFNGLDSIDADNDIGGDDALEVDSASMATSSASKRPRVHGKKVKNDVKVKHVLYSLHSILEDMKNSIDRVKRASNMREEVMKVEGYSEHFLHNAWYIMMRDPVELQLFMAGDAKDKKMVLDGYRNRIYE</sequence>
<dbReference type="Proteomes" id="UP000541444">
    <property type="component" value="Unassembled WGS sequence"/>
</dbReference>
<reference evidence="2 3" key="1">
    <citation type="journal article" date="2020" name="IScience">
        <title>Genome Sequencing of the Endangered Kingdonia uniflora (Circaeasteraceae, Ranunculales) Reveals Potential Mechanisms of Evolutionary Specialization.</title>
        <authorList>
            <person name="Sun Y."/>
            <person name="Deng T."/>
            <person name="Zhang A."/>
            <person name="Moore M.J."/>
            <person name="Landis J.B."/>
            <person name="Lin N."/>
            <person name="Zhang H."/>
            <person name="Zhang X."/>
            <person name="Huang J."/>
            <person name="Zhang X."/>
            <person name="Sun H."/>
            <person name="Wang H."/>
        </authorList>
    </citation>
    <scope>NUCLEOTIDE SEQUENCE [LARGE SCALE GENOMIC DNA]</scope>
    <source>
        <strain evidence="2">TB1705</strain>
        <tissue evidence="2">Leaf</tissue>
    </source>
</reference>
<organism evidence="2 3">
    <name type="scientific">Kingdonia uniflora</name>
    <dbReference type="NCBI Taxonomy" id="39325"/>
    <lineage>
        <taxon>Eukaryota</taxon>
        <taxon>Viridiplantae</taxon>
        <taxon>Streptophyta</taxon>
        <taxon>Embryophyta</taxon>
        <taxon>Tracheophyta</taxon>
        <taxon>Spermatophyta</taxon>
        <taxon>Magnoliopsida</taxon>
        <taxon>Ranunculales</taxon>
        <taxon>Circaeasteraceae</taxon>
        <taxon>Kingdonia</taxon>
    </lineage>
</organism>
<dbReference type="PANTHER" id="PTHR46929">
    <property type="entry name" value="EXPRESSED PROTEIN"/>
    <property type="match status" value="1"/>
</dbReference>
<dbReference type="AlphaFoldDB" id="A0A7J7LEU9"/>
<keyword evidence="3" id="KW-1185">Reference proteome</keyword>
<dbReference type="EMBL" id="JACGCM010002331">
    <property type="protein sequence ID" value="KAF6141201.1"/>
    <property type="molecule type" value="Genomic_DNA"/>
</dbReference>
<dbReference type="Pfam" id="PF12776">
    <property type="entry name" value="Myb_DNA-bind_3"/>
    <property type="match status" value="1"/>
</dbReference>
<gene>
    <name evidence="2" type="ORF">GIB67_018291</name>
</gene>
<evidence type="ECO:0000259" key="1">
    <source>
        <dbReference type="Pfam" id="PF12776"/>
    </source>
</evidence>
<protein>
    <recommendedName>
        <fullName evidence="1">Myb/SANT-like domain-containing protein</fullName>
    </recommendedName>
</protein>
<accession>A0A7J7LEU9</accession>
<comment type="caution">
    <text evidence="2">The sequence shown here is derived from an EMBL/GenBank/DDBJ whole genome shotgun (WGS) entry which is preliminary data.</text>
</comment>
<evidence type="ECO:0000313" key="2">
    <source>
        <dbReference type="EMBL" id="KAF6141201.1"/>
    </source>
</evidence>
<dbReference type="OrthoDB" id="3366674at2759"/>
<dbReference type="InterPro" id="IPR024752">
    <property type="entry name" value="Myb/SANT-like_dom"/>
</dbReference>